<dbReference type="EMBL" id="JAZHXJ010000333">
    <property type="protein sequence ID" value="KAL1864379.1"/>
    <property type="molecule type" value="Genomic_DNA"/>
</dbReference>
<dbReference type="PROSITE" id="PS50850">
    <property type="entry name" value="MFS"/>
    <property type="match status" value="1"/>
</dbReference>
<evidence type="ECO:0000256" key="4">
    <source>
        <dbReference type="ARBA" id="ARBA00022692"/>
    </source>
</evidence>
<dbReference type="InterPro" id="IPR005828">
    <property type="entry name" value="MFS_sugar_transport-like"/>
</dbReference>
<feature type="transmembrane region" description="Helical" evidence="8">
    <location>
        <begin position="454"/>
        <end position="473"/>
    </location>
</feature>
<feature type="transmembrane region" description="Helical" evidence="8">
    <location>
        <begin position="110"/>
        <end position="129"/>
    </location>
</feature>
<evidence type="ECO:0000256" key="5">
    <source>
        <dbReference type="ARBA" id="ARBA00022989"/>
    </source>
</evidence>
<feature type="transmembrane region" description="Helical" evidence="8">
    <location>
        <begin position="290"/>
        <end position="311"/>
    </location>
</feature>
<evidence type="ECO:0000256" key="2">
    <source>
        <dbReference type="ARBA" id="ARBA00010992"/>
    </source>
</evidence>
<dbReference type="NCBIfam" id="TIGR00879">
    <property type="entry name" value="SP"/>
    <property type="match status" value="1"/>
</dbReference>
<feature type="transmembrane region" description="Helical" evidence="8">
    <location>
        <begin position="36"/>
        <end position="52"/>
    </location>
</feature>
<feature type="transmembrane region" description="Helical" evidence="8">
    <location>
        <begin position="331"/>
        <end position="348"/>
    </location>
</feature>
<reference evidence="10 11" key="1">
    <citation type="journal article" date="2024" name="Commun. Biol.">
        <title>Comparative genomic analysis of thermophilic fungi reveals convergent evolutionary adaptations and gene losses.</title>
        <authorList>
            <person name="Steindorff A.S."/>
            <person name="Aguilar-Pontes M.V."/>
            <person name="Robinson A.J."/>
            <person name="Andreopoulos B."/>
            <person name="LaButti K."/>
            <person name="Kuo A."/>
            <person name="Mondo S."/>
            <person name="Riley R."/>
            <person name="Otillar R."/>
            <person name="Haridas S."/>
            <person name="Lipzen A."/>
            <person name="Grimwood J."/>
            <person name="Schmutz J."/>
            <person name="Clum A."/>
            <person name="Reid I.D."/>
            <person name="Moisan M.C."/>
            <person name="Butler G."/>
            <person name="Nguyen T.T.M."/>
            <person name="Dewar K."/>
            <person name="Conant G."/>
            <person name="Drula E."/>
            <person name="Henrissat B."/>
            <person name="Hansel C."/>
            <person name="Singer S."/>
            <person name="Hutchinson M.I."/>
            <person name="de Vries R.P."/>
            <person name="Natvig D.O."/>
            <person name="Powell A.J."/>
            <person name="Tsang A."/>
            <person name="Grigoriev I.V."/>
        </authorList>
    </citation>
    <scope>NUCLEOTIDE SEQUENCE [LARGE SCALE GENOMIC DNA]</scope>
    <source>
        <strain evidence="10 11">ATCC 24622</strain>
    </source>
</reference>
<protein>
    <recommendedName>
        <fullName evidence="9">Major facilitator superfamily (MFS) profile domain-containing protein</fullName>
    </recommendedName>
</protein>
<keyword evidence="6 8" id="KW-0472">Membrane</keyword>
<proteinExistence type="inferred from homology"/>
<evidence type="ECO:0000313" key="11">
    <source>
        <dbReference type="Proteomes" id="UP001586593"/>
    </source>
</evidence>
<dbReference type="InterPro" id="IPR020846">
    <property type="entry name" value="MFS_dom"/>
</dbReference>
<name>A0ABR3WLH2_9PEZI</name>
<dbReference type="Gene3D" id="1.20.1250.20">
    <property type="entry name" value="MFS general substrate transporter like domains"/>
    <property type="match status" value="1"/>
</dbReference>
<evidence type="ECO:0000313" key="10">
    <source>
        <dbReference type="EMBL" id="KAL1864379.1"/>
    </source>
</evidence>
<dbReference type="PANTHER" id="PTHR48022:SF64">
    <property type="entry name" value="MAJOR FACILITATOR SUPERFAMILY (MFS) PROFILE DOMAIN-CONTAINING PROTEIN"/>
    <property type="match status" value="1"/>
</dbReference>
<gene>
    <name evidence="10" type="ORF">VTK73DRAFT_5942</name>
</gene>
<keyword evidence="3 7" id="KW-0813">Transport</keyword>
<comment type="subcellular location">
    <subcellularLocation>
        <location evidence="1">Membrane</location>
        <topology evidence="1">Multi-pass membrane protein</topology>
    </subcellularLocation>
</comment>
<feature type="transmembrane region" description="Helical" evidence="8">
    <location>
        <begin position="200"/>
        <end position="221"/>
    </location>
</feature>
<feature type="transmembrane region" description="Helical" evidence="8">
    <location>
        <begin position="355"/>
        <end position="378"/>
    </location>
</feature>
<feature type="transmembrane region" description="Helical" evidence="8">
    <location>
        <begin position="177"/>
        <end position="194"/>
    </location>
</feature>
<evidence type="ECO:0000256" key="6">
    <source>
        <dbReference type="ARBA" id="ARBA00023136"/>
    </source>
</evidence>
<dbReference type="InterPro" id="IPR036259">
    <property type="entry name" value="MFS_trans_sf"/>
</dbReference>
<dbReference type="PANTHER" id="PTHR48022">
    <property type="entry name" value="PLASTIDIC GLUCOSE TRANSPORTER 4"/>
    <property type="match status" value="1"/>
</dbReference>
<dbReference type="Proteomes" id="UP001586593">
    <property type="component" value="Unassembled WGS sequence"/>
</dbReference>
<accession>A0ABR3WLH2</accession>
<dbReference type="InterPro" id="IPR003663">
    <property type="entry name" value="Sugar/inositol_transpt"/>
</dbReference>
<comment type="caution">
    <text evidence="10">The sequence shown here is derived from an EMBL/GenBank/DDBJ whole genome shotgun (WGS) entry which is preliminary data.</text>
</comment>
<feature type="transmembrane region" description="Helical" evidence="8">
    <location>
        <begin position="79"/>
        <end position="103"/>
    </location>
</feature>
<keyword evidence="5 8" id="KW-1133">Transmembrane helix</keyword>
<evidence type="ECO:0000256" key="8">
    <source>
        <dbReference type="SAM" id="Phobius"/>
    </source>
</evidence>
<dbReference type="PROSITE" id="PS00216">
    <property type="entry name" value="SUGAR_TRANSPORT_1"/>
    <property type="match status" value="2"/>
</dbReference>
<feature type="transmembrane region" description="Helical" evidence="8">
    <location>
        <begin position="135"/>
        <end position="157"/>
    </location>
</feature>
<comment type="similarity">
    <text evidence="2 7">Belongs to the major facilitator superfamily. Sugar transporter (TC 2.A.1.1) family.</text>
</comment>
<dbReference type="SUPFAM" id="SSF103473">
    <property type="entry name" value="MFS general substrate transporter"/>
    <property type="match status" value="1"/>
</dbReference>
<feature type="domain" description="Major facilitator superfamily (MFS) profile" evidence="9">
    <location>
        <begin position="39"/>
        <end position="477"/>
    </location>
</feature>
<keyword evidence="11" id="KW-1185">Reference proteome</keyword>
<feature type="transmembrane region" description="Helical" evidence="8">
    <location>
        <begin position="390"/>
        <end position="413"/>
    </location>
</feature>
<dbReference type="InterPro" id="IPR050360">
    <property type="entry name" value="MFS_Sugar_Transporters"/>
</dbReference>
<keyword evidence="4 8" id="KW-0812">Transmembrane</keyword>
<organism evidence="10 11">
    <name type="scientific">Phialemonium thermophilum</name>
    <dbReference type="NCBI Taxonomy" id="223376"/>
    <lineage>
        <taxon>Eukaryota</taxon>
        <taxon>Fungi</taxon>
        <taxon>Dikarya</taxon>
        <taxon>Ascomycota</taxon>
        <taxon>Pezizomycotina</taxon>
        <taxon>Sordariomycetes</taxon>
        <taxon>Sordariomycetidae</taxon>
        <taxon>Cephalothecales</taxon>
        <taxon>Cephalothecaceae</taxon>
        <taxon>Phialemonium</taxon>
    </lineage>
</organism>
<evidence type="ECO:0000256" key="3">
    <source>
        <dbReference type="ARBA" id="ARBA00022448"/>
    </source>
</evidence>
<dbReference type="InterPro" id="IPR005829">
    <property type="entry name" value="Sugar_transporter_CS"/>
</dbReference>
<dbReference type="Pfam" id="PF00083">
    <property type="entry name" value="Sugar_tr"/>
    <property type="match status" value="1"/>
</dbReference>
<evidence type="ECO:0000256" key="1">
    <source>
        <dbReference type="ARBA" id="ARBA00004141"/>
    </source>
</evidence>
<sequence length="544" mass="61358">MGVLDYFTRPTSDHFTLAGKQYPRITWWKRRNLRKLYFLLTIPLVGSWAEGYDGSMMNALQTSQEWQNFFHHPRGSLLAFYNLSFAIGALAAVFPFPFGAFFADRIGRRWGIVCGNIVTIIGTVLQSAAQNFPMFIIARILLGMGVTISQSNCPLLITELAHTQHRAHITAMYNANWYFGSIIAAWVTFGTININSSWAWRIPSLLQGAAAIIQISTIFFVPESPRYLIDKDRNEEALEILKHYHGEGVMTDFVAAEYVEIRETLALEKEFSNRGWSELFRTPGNRKRALICYIQGFFSQWCGNGLISYYLVPVLETIGITSSSEQAGLNGGLQIWNFIVALWAAFNIDRIGRRPMVLTSTGSMIIIFTLWTVFSALYEKNGDPGMAKGVIVMIFFFYTAFNCGWQGLVIAYPVEILPYEIRAKGLQLTFFGISTNVINQYVNPVGIQNIGWRFYIFYCVWLCVEFVVVYFLWVETKGVPLEEIAKLFDKEDANVGGTAATGQALEHLREMKAKGLTGDIEIDVEHTEAPETGIVEETGMEKSG</sequence>
<evidence type="ECO:0000256" key="7">
    <source>
        <dbReference type="RuleBase" id="RU003346"/>
    </source>
</evidence>
<evidence type="ECO:0000259" key="9">
    <source>
        <dbReference type="PROSITE" id="PS50850"/>
    </source>
</evidence>